<comment type="caution">
    <text evidence="4">The sequence shown here is derived from an EMBL/GenBank/DDBJ whole genome shotgun (WGS) entry which is preliminary data.</text>
</comment>
<evidence type="ECO:0000256" key="1">
    <source>
        <dbReference type="ARBA" id="ARBA00023002"/>
    </source>
</evidence>
<dbReference type="FunFam" id="3.40.50.1970:FF:000003">
    <property type="entry name" value="Alcohol dehydrogenase, iron-containing"/>
    <property type="match status" value="1"/>
</dbReference>
<dbReference type="PANTHER" id="PTHR43633:SF1">
    <property type="entry name" value="ALCOHOL DEHYDROGENASE YQHD"/>
    <property type="match status" value="1"/>
</dbReference>
<keyword evidence="5" id="KW-1185">Reference proteome</keyword>
<dbReference type="InterPro" id="IPR001670">
    <property type="entry name" value="ADH_Fe/GldA"/>
</dbReference>
<keyword evidence="1" id="KW-0560">Oxidoreductase</keyword>
<dbReference type="Gene3D" id="1.20.1090.10">
    <property type="entry name" value="Dehydroquinate synthase-like - alpha domain"/>
    <property type="match status" value="1"/>
</dbReference>
<dbReference type="GO" id="GO:1990362">
    <property type="term" value="F:butanol dehydrogenase (NAD+) activity"/>
    <property type="evidence" value="ECO:0007669"/>
    <property type="project" value="InterPro"/>
</dbReference>
<evidence type="ECO:0000313" key="4">
    <source>
        <dbReference type="EMBL" id="PST36614.1"/>
    </source>
</evidence>
<dbReference type="RefSeq" id="WP_107001505.1">
    <property type="nucleotide sequence ID" value="NZ_DBFCBK010000015.1"/>
</dbReference>
<dbReference type="InterPro" id="IPR056798">
    <property type="entry name" value="ADH_Fe_C"/>
</dbReference>
<dbReference type="PANTHER" id="PTHR43633">
    <property type="entry name" value="ALCOHOL DEHYDROGENASE YQHD"/>
    <property type="match status" value="1"/>
</dbReference>
<dbReference type="InterPro" id="IPR044731">
    <property type="entry name" value="BDH-like"/>
</dbReference>
<dbReference type="GO" id="GO:0008106">
    <property type="term" value="F:alcohol dehydrogenase (NADP+) activity"/>
    <property type="evidence" value="ECO:0007669"/>
    <property type="project" value="TreeGrafter"/>
</dbReference>
<dbReference type="Pfam" id="PF25137">
    <property type="entry name" value="ADH_Fe_C"/>
    <property type="match status" value="1"/>
</dbReference>
<dbReference type="CDD" id="cd08187">
    <property type="entry name" value="BDH"/>
    <property type="match status" value="1"/>
</dbReference>
<dbReference type="EMBL" id="PYLO01000004">
    <property type="protein sequence ID" value="PST36614.1"/>
    <property type="molecule type" value="Genomic_DNA"/>
</dbReference>
<dbReference type="Proteomes" id="UP000241048">
    <property type="component" value="Unassembled WGS sequence"/>
</dbReference>
<dbReference type="Pfam" id="PF00465">
    <property type="entry name" value="Fe-ADH"/>
    <property type="match status" value="1"/>
</dbReference>
<evidence type="ECO:0000313" key="5">
    <source>
        <dbReference type="Proteomes" id="UP000241048"/>
    </source>
</evidence>
<dbReference type="GO" id="GO:0046872">
    <property type="term" value="F:metal ion binding"/>
    <property type="evidence" value="ECO:0007669"/>
    <property type="project" value="InterPro"/>
</dbReference>
<dbReference type="SUPFAM" id="SSF56796">
    <property type="entry name" value="Dehydroquinate synthase-like"/>
    <property type="match status" value="1"/>
</dbReference>
<dbReference type="Gene3D" id="3.40.50.1970">
    <property type="match status" value="1"/>
</dbReference>
<dbReference type="GO" id="GO:1990002">
    <property type="term" value="F:methylglyoxal reductase (NADPH) (acetol producing) activity"/>
    <property type="evidence" value="ECO:0007669"/>
    <property type="project" value="TreeGrafter"/>
</dbReference>
<evidence type="ECO:0000259" key="2">
    <source>
        <dbReference type="Pfam" id="PF00465"/>
    </source>
</evidence>
<accession>A0A2T3FMW4</accession>
<sequence length="389" mass="42789">MRAFTFENATKIYFGGGCVKEHLLEAVKPYGETVMLAYGGGSIKTNGIYQEVMDVLKLAGKQVIEFSGIMPNPTYSKVMEGKKVVQENQVDLILAVGGGSVMDCSKAISMAAATDKDVWEEYWIKKGEIDFEPVPVGVIVTVVGTGSEVNGEGVITHEEQKIKTSRNYPRCNPVFAMMDPKYTYTVSPLQTAAGGFDMLSHVMETYFSAPDEDNLSDAISEALMRSIIANLPVAIREPENYEARSNLMWASTMAEIGIIKLGKQCDFEAHMIEHQMGAYTDCNHGMGLGVIHPAYYRRICRDGIKKFVKFAVNVWGMSPDGGDEEELAFGGIDALQAFIHEIGLPGTLRELGITDQSLLKTIADSCIRNDGGYRQLTHAEILDILEECY</sequence>
<reference evidence="4 5" key="1">
    <citation type="submission" date="2018-03" db="EMBL/GenBank/DDBJ databases">
        <title>Lachnoclostridium SNUG30386 gen.nov., sp.nov., isolated from human faeces.</title>
        <authorList>
            <person name="Seo B."/>
            <person name="Jeon K."/>
            <person name="Ko G."/>
        </authorList>
    </citation>
    <scope>NUCLEOTIDE SEQUENCE [LARGE SCALE GENOMIC DNA]</scope>
    <source>
        <strain evidence="4 5">SNUG30386</strain>
    </source>
</reference>
<feature type="domain" description="Fe-containing alcohol dehydrogenase-like C-terminal" evidence="3">
    <location>
        <begin position="191"/>
        <end position="388"/>
    </location>
</feature>
<gene>
    <name evidence="4" type="ORF">C7U56_11620</name>
</gene>
<feature type="domain" description="Alcohol dehydrogenase iron-type/glycerol dehydrogenase GldA" evidence="2">
    <location>
        <begin position="10"/>
        <end position="180"/>
    </location>
</feature>
<dbReference type="AlphaFoldDB" id="A0A2T3FMW4"/>
<dbReference type="GO" id="GO:0005829">
    <property type="term" value="C:cytosol"/>
    <property type="evidence" value="ECO:0007669"/>
    <property type="project" value="TreeGrafter"/>
</dbReference>
<organism evidence="4 5">
    <name type="scientific">Clostridium fessum</name>
    <dbReference type="NCBI Taxonomy" id="2126740"/>
    <lineage>
        <taxon>Bacteria</taxon>
        <taxon>Bacillati</taxon>
        <taxon>Bacillota</taxon>
        <taxon>Clostridia</taxon>
        <taxon>Eubacteriales</taxon>
        <taxon>Clostridiaceae</taxon>
        <taxon>Clostridium</taxon>
    </lineage>
</organism>
<proteinExistence type="predicted"/>
<name>A0A2T3FMW4_9CLOT</name>
<evidence type="ECO:0000259" key="3">
    <source>
        <dbReference type="Pfam" id="PF25137"/>
    </source>
</evidence>
<protein>
    <submittedName>
        <fullName evidence="4">NADH-dependent alcohol dehydrogenase</fullName>
    </submittedName>
</protein>